<dbReference type="SUPFAM" id="SSF50104">
    <property type="entry name" value="Translation proteins SH3-like domain"/>
    <property type="match status" value="1"/>
</dbReference>
<feature type="region of interest" description="Disordered" evidence="6">
    <location>
        <begin position="14"/>
        <end position="43"/>
    </location>
</feature>
<dbReference type="Proteomes" id="UP000186465">
    <property type="component" value="Unassembled WGS sequence"/>
</dbReference>
<dbReference type="GO" id="GO:1990904">
    <property type="term" value="C:ribonucleoprotein complex"/>
    <property type="evidence" value="ECO:0007669"/>
    <property type="project" value="UniProtKB-KW"/>
</dbReference>
<evidence type="ECO:0000256" key="1">
    <source>
        <dbReference type="ARBA" id="ARBA00010618"/>
    </source>
</evidence>
<sequence length="142" mass="15673">MGAKIKKGDLVEVMTGRTSDQKKIDARNKVREEKGKAPLLPGDKGKQGVVIEVLRDTNRVIVEGVNVRTHHVRQGQSAQGQVTGGIEHREAPIDISNVALVDPDTKKPVRVGFKEVEVEREGRVRVKRVRVIRTGENAGKEI</sequence>
<dbReference type="Gene3D" id="2.30.30.30">
    <property type="match status" value="1"/>
</dbReference>
<comment type="caution">
    <text evidence="8">The sequence shown here is derived from an EMBL/GenBank/DDBJ whole genome shotgun (WGS) entry which is preliminary data.</text>
</comment>
<dbReference type="CDD" id="cd06089">
    <property type="entry name" value="KOW_RPL26"/>
    <property type="match status" value="1"/>
</dbReference>
<dbReference type="AlphaFoldDB" id="A0A1Q5PJG6"/>
<keyword evidence="3 5" id="KW-0687">Ribonucleoprotein</keyword>
<dbReference type="OrthoDB" id="9807419at2"/>
<dbReference type="GO" id="GO:0006412">
    <property type="term" value="P:translation"/>
    <property type="evidence" value="ECO:0007669"/>
    <property type="project" value="UniProtKB-UniRule"/>
</dbReference>
<dbReference type="InterPro" id="IPR003256">
    <property type="entry name" value="Ribosomal_uL24"/>
</dbReference>
<feature type="compositionally biased region" description="Basic and acidic residues" evidence="6">
    <location>
        <begin position="19"/>
        <end position="36"/>
    </location>
</feature>
<keyword evidence="9" id="KW-1185">Reference proteome</keyword>
<comment type="function">
    <text evidence="5">One of the proteins that surrounds the polypeptide exit tunnel on the outside of the subunit.</text>
</comment>
<gene>
    <name evidence="5" type="primary">rplX</name>
    <name evidence="8" type="ORF">BM477_07585</name>
</gene>
<evidence type="ECO:0000256" key="3">
    <source>
        <dbReference type="ARBA" id="ARBA00023274"/>
    </source>
</evidence>
<dbReference type="Pfam" id="PF17136">
    <property type="entry name" value="ribosomal_L24"/>
    <property type="match status" value="1"/>
</dbReference>
<proteinExistence type="inferred from homology"/>
<evidence type="ECO:0000313" key="8">
    <source>
        <dbReference type="EMBL" id="OKL46030.1"/>
    </source>
</evidence>
<dbReference type="InterPro" id="IPR008991">
    <property type="entry name" value="Translation_prot_SH3-like_sf"/>
</dbReference>
<dbReference type="EMBL" id="MPDM01000010">
    <property type="protein sequence ID" value="OKL46030.1"/>
    <property type="molecule type" value="Genomic_DNA"/>
</dbReference>
<evidence type="ECO:0000256" key="5">
    <source>
        <dbReference type="HAMAP-Rule" id="MF_01326"/>
    </source>
</evidence>
<feature type="domain" description="Large ribosomal subunit protein uL24 C-terminal" evidence="7">
    <location>
        <begin position="65"/>
        <end position="127"/>
    </location>
</feature>
<dbReference type="InterPro" id="IPR014722">
    <property type="entry name" value="Rib_uL2_dom2"/>
</dbReference>
<dbReference type="InterPro" id="IPR057264">
    <property type="entry name" value="Ribosomal_uL24_C"/>
</dbReference>
<accession>A0A1Q5PJG6</accession>
<dbReference type="GO" id="GO:0019843">
    <property type="term" value="F:rRNA binding"/>
    <property type="evidence" value="ECO:0007669"/>
    <property type="project" value="UniProtKB-UniRule"/>
</dbReference>
<dbReference type="InterPro" id="IPR041988">
    <property type="entry name" value="Ribosomal_uL24_KOW"/>
</dbReference>
<reference evidence="9" key="1">
    <citation type="submission" date="2016-11" db="EMBL/GenBank/DDBJ databases">
        <title>Actinomyces gypaetusis sp. nov. isolated from Gypaetus barbatus in Qinghai Tibet Plateau China.</title>
        <authorList>
            <person name="Meng X."/>
        </authorList>
    </citation>
    <scope>NUCLEOTIDE SEQUENCE [LARGE SCALE GENOMIC DNA]</scope>
    <source>
        <strain evidence="9">DSM 15383</strain>
    </source>
</reference>
<keyword evidence="5" id="KW-0694">RNA-binding</keyword>
<dbReference type="NCBIfam" id="TIGR01079">
    <property type="entry name" value="rplX_bact"/>
    <property type="match status" value="1"/>
</dbReference>
<protein>
    <recommendedName>
        <fullName evidence="4 5">Large ribosomal subunit protein uL24</fullName>
    </recommendedName>
</protein>
<dbReference type="STRING" id="156892.BM477_07585"/>
<dbReference type="PANTHER" id="PTHR12903">
    <property type="entry name" value="MITOCHONDRIAL RIBOSOMAL PROTEIN L24"/>
    <property type="match status" value="1"/>
</dbReference>
<keyword evidence="5" id="KW-0699">rRNA-binding</keyword>
<comment type="function">
    <text evidence="5">One of two assembly initiator proteins, it binds directly to the 5'-end of the 23S rRNA, where it nucleates assembly of the 50S subunit.</text>
</comment>
<organism evidence="8 9">
    <name type="scientific">Boudabousia marimammalium</name>
    <dbReference type="NCBI Taxonomy" id="156892"/>
    <lineage>
        <taxon>Bacteria</taxon>
        <taxon>Bacillati</taxon>
        <taxon>Actinomycetota</taxon>
        <taxon>Actinomycetes</taxon>
        <taxon>Actinomycetales</taxon>
        <taxon>Actinomycetaceae</taxon>
        <taxon>Boudabousia</taxon>
    </lineage>
</organism>
<evidence type="ECO:0000256" key="2">
    <source>
        <dbReference type="ARBA" id="ARBA00022980"/>
    </source>
</evidence>
<keyword evidence="2 5" id="KW-0689">Ribosomal protein</keyword>
<dbReference type="GO" id="GO:0005840">
    <property type="term" value="C:ribosome"/>
    <property type="evidence" value="ECO:0007669"/>
    <property type="project" value="UniProtKB-KW"/>
</dbReference>
<evidence type="ECO:0000256" key="4">
    <source>
        <dbReference type="ARBA" id="ARBA00035206"/>
    </source>
</evidence>
<evidence type="ECO:0000259" key="7">
    <source>
        <dbReference type="Pfam" id="PF17136"/>
    </source>
</evidence>
<dbReference type="HAMAP" id="MF_01326_B">
    <property type="entry name" value="Ribosomal_uL24_B"/>
    <property type="match status" value="1"/>
</dbReference>
<evidence type="ECO:0000256" key="6">
    <source>
        <dbReference type="SAM" id="MobiDB-lite"/>
    </source>
</evidence>
<comment type="subunit">
    <text evidence="5">Part of the 50S ribosomal subunit.</text>
</comment>
<dbReference type="RefSeq" id="WP_075362095.1">
    <property type="nucleotide sequence ID" value="NZ_MPDM01000010.1"/>
</dbReference>
<evidence type="ECO:0000313" key="9">
    <source>
        <dbReference type="Proteomes" id="UP000186465"/>
    </source>
</evidence>
<name>A0A1Q5PJG6_9ACTO</name>
<dbReference type="GO" id="GO:0003735">
    <property type="term" value="F:structural constituent of ribosome"/>
    <property type="evidence" value="ECO:0007669"/>
    <property type="project" value="InterPro"/>
</dbReference>
<comment type="similarity">
    <text evidence="1 5">Belongs to the universal ribosomal protein uL24 family.</text>
</comment>